<protein>
    <submittedName>
        <fullName evidence="10">Farnesyltransferase subunit beta</fullName>
    </submittedName>
</protein>
<dbReference type="eggNOG" id="KOG0365">
    <property type="taxonomic scope" value="Eukaryota"/>
</dbReference>
<dbReference type="AlphaFoldDB" id="G2X5U3"/>
<dbReference type="OrthoDB" id="10261146at2759"/>
<evidence type="ECO:0000256" key="6">
    <source>
        <dbReference type="ARBA" id="ARBA00022737"/>
    </source>
</evidence>
<dbReference type="Gene3D" id="1.50.10.20">
    <property type="match status" value="2"/>
</dbReference>
<dbReference type="STRING" id="498257.G2X5U3"/>
<comment type="cofactor">
    <cofactor evidence="1">
        <name>Zn(2+)</name>
        <dbReference type="ChEBI" id="CHEBI:29105"/>
    </cofactor>
</comment>
<dbReference type="InterPro" id="IPR001330">
    <property type="entry name" value="Prenyltrans"/>
</dbReference>
<dbReference type="RefSeq" id="XP_009650788.1">
    <property type="nucleotide sequence ID" value="XM_009652493.1"/>
</dbReference>
<dbReference type="PANTHER" id="PTHR11774:SF6">
    <property type="entry name" value="PROTEIN FARNESYLTRANSFERASE SUBUNIT BETA"/>
    <property type="match status" value="1"/>
</dbReference>
<dbReference type="PANTHER" id="PTHR11774">
    <property type="entry name" value="GERANYLGERANYL TRANSFERASE TYPE BETA SUBUNIT"/>
    <property type="match status" value="1"/>
</dbReference>
<evidence type="ECO:0000256" key="1">
    <source>
        <dbReference type="ARBA" id="ARBA00001947"/>
    </source>
</evidence>
<dbReference type="InterPro" id="IPR045089">
    <property type="entry name" value="PGGT1B-like"/>
</dbReference>
<evidence type="ECO:0000259" key="9">
    <source>
        <dbReference type="Pfam" id="PF00432"/>
    </source>
</evidence>
<dbReference type="SUPFAM" id="SSF48239">
    <property type="entry name" value="Terpenoid cyclases/Protein prenyltransferases"/>
    <property type="match status" value="1"/>
</dbReference>
<evidence type="ECO:0000313" key="11">
    <source>
        <dbReference type="Proteomes" id="UP000001611"/>
    </source>
</evidence>
<evidence type="ECO:0000256" key="4">
    <source>
        <dbReference type="ARBA" id="ARBA00022679"/>
    </source>
</evidence>
<evidence type="ECO:0000256" key="3">
    <source>
        <dbReference type="ARBA" id="ARBA00022602"/>
    </source>
</evidence>
<dbReference type="InterPro" id="IPR008930">
    <property type="entry name" value="Terpenoid_cyclase/PrenylTrfase"/>
</dbReference>
<reference evidence="10 11" key="1">
    <citation type="submission" date="2008-03" db="EMBL/GenBank/DDBJ databases">
        <title>The Genome Sequence of Verticillium dahliae VdLs.17.</title>
        <authorList>
            <consortium name="The Broad Institute Genome Sequencing Platform"/>
            <person name="Ma L.-J.J."/>
            <person name="Klosterman S.J."/>
            <person name="Subbarao K."/>
            <person name="Dobinson K."/>
            <person name="Veronese P."/>
            <person name="Kang S."/>
            <person name="Gold S.E."/>
            <person name="Young S."/>
            <person name="Jaffe D."/>
            <person name="Gnerre S."/>
            <person name="Berlin A."/>
            <person name="Heiman D."/>
            <person name="Hepburn T."/>
            <person name="Sykes S."/>
            <person name="Alvarado L."/>
            <person name="Kodira C.D."/>
            <person name="Lander E."/>
            <person name="Galagan J."/>
            <person name="Nusbaum C."/>
            <person name="Birren B."/>
        </authorList>
    </citation>
    <scope>NUCLEOTIDE SEQUENCE [LARGE SCALE GENOMIC DNA]</scope>
    <source>
        <strain evidence="11">VdLs.17 / ATCC MYA-4575 / FGSC 10137</strain>
    </source>
</reference>
<dbReference type="InParanoid" id="G2X5U3"/>
<keyword evidence="4" id="KW-0808">Transferase</keyword>
<keyword evidence="11" id="KW-1185">Reference proteome</keyword>
<dbReference type="Pfam" id="PF00432">
    <property type="entry name" value="Prenyltrans"/>
    <property type="match status" value="2"/>
</dbReference>
<dbReference type="GO" id="GO:0004660">
    <property type="term" value="F:protein farnesyltransferase activity"/>
    <property type="evidence" value="ECO:0007669"/>
    <property type="project" value="TreeGrafter"/>
</dbReference>
<keyword evidence="5" id="KW-0479">Metal-binding</keyword>
<organism evidence="10 11">
    <name type="scientific">Verticillium dahliae (strain VdLs.17 / ATCC MYA-4575 / FGSC 10137)</name>
    <name type="common">Verticillium wilt</name>
    <dbReference type="NCBI Taxonomy" id="498257"/>
    <lineage>
        <taxon>Eukaryota</taxon>
        <taxon>Fungi</taxon>
        <taxon>Dikarya</taxon>
        <taxon>Ascomycota</taxon>
        <taxon>Pezizomycotina</taxon>
        <taxon>Sordariomycetes</taxon>
        <taxon>Hypocreomycetidae</taxon>
        <taxon>Glomerellales</taxon>
        <taxon>Plectosphaerellaceae</taxon>
        <taxon>Verticillium</taxon>
    </lineage>
</organism>
<keyword evidence="7" id="KW-0862">Zinc</keyword>
<evidence type="ECO:0000256" key="2">
    <source>
        <dbReference type="ARBA" id="ARBA00010497"/>
    </source>
</evidence>
<dbReference type="EMBL" id="DS572704">
    <property type="protein sequence ID" value="EGY14434.1"/>
    <property type="molecule type" value="Genomic_DNA"/>
</dbReference>
<keyword evidence="6" id="KW-0677">Repeat</keyword>
<dbReference type="GO" id="GO:0005965">
    <property type="term" value="C:protein farnesyltransferase complex"/>
    <property type="evidence" value="ECO:0007669"/>
    <property type="project" value="TreeGrafter"/>
</dbReference>
<comment type="similarity">
    <text evidence="2">Belongs to the protein prenyltransferase subunit beta family.</text>
</comment>
<evidence type="ECO:0000313" key="10">
    <source>
        <dbReference type="EMBL" id="EGY14434.1"/>
    </source>
</evidence>
<dbReference type="KEGG" id="vda:VDAG_05598"/>
<gene>
    <name evidence="10" type="ORF">VDAG_05598</name>
</gene>
<evidence type="ECO:0000256" key="5">
    <source>
        <dbReference type="ARBA" id="ARBA00022723"/>
    </source>
</evidence>
<dbReference type="HOGENOM" id="CLU_028946_1_0_1"/>
<dbReference type="OMA" id="WCIYWIL"/>
<proteinExistence type="inferred from homology"/>
<accession>G2X5U3</accession>
<dbReference type="FunCoup" id="G2X5U3">
    <property type="interactions" value="681"/>
</dbReference>
<name>G2X5U3_VERDV</name>
<evidence type="ECO:0000256" key="7">
    <source>
        <dbReference type="ARBA" id="ARBA00022833"/>
    </source>
</evidence>
<feature type="domain" description="Prenyltransferase alpha-alpha toroid" evidence="9">
    <location>
        <begin position="290"/>
        <end position="451"/>
    </location>
</feature>
<keyword evidence="3" id="KW-0637">Prenyltransferase</keyword>
<feature type="region of interest" description="Disordered" evidence="8">
    <location>
        <begin position="1"/>
        <end position="38"/>
    </location>
</feature>
<feature type="domain" description="Prenyltransferase alpha-alpha toroid" evidence="9">
    <location>
        <begin position="104"/>
        <end position="245"/>
    </location>
</feature>
<feature type="compositionally biased region" description="Basic and acidic residues" evidence="8">
    <location>
        <begin position="12"/>
        <end position="22"/>
    </location>
</feature>
<dbReference type="Proteomes" id="UP000001611">
    <property type="component" value="Chromosome 2"/>
</dbReference>
<dbReference type="GO" id="GO:0046872">
    <property type="term" value="F:metal ion binding"/>
    <property type="evidence" value="ECO:0007669"/>
    <property type="project" value="UniProtKB-KW"/>
</dbReference>
<dbReference type="GeneID" id="20707061"/>
<sequence>MAAASTPADTGRPAESEAKVVNETDDGFVDISASEPDEQDLLASQMDRQSFSPVPAIFTSPPPIKETHRSHTLTQQNATMHECLPLLAGDSDTLELNRHGVPRLRREAHVKYLHKQLGKLPAPYLIADASRPWFLFWSLNGLALLGEDVSMYRQKLIDTARAMQNPNGGFGGGHGQMSHLATSFALILSIAIVGGEELYEVIDRKAMWKWLCSLKQPDGGVQMAYGGEVDVRGAYCTTVIAGLLNMPLELSPDSPAYTPDGKTTLFTRPSRTFVRRCTSTCTTHLLALLAQYAPEGGFSGRTNKLVDGCYSHWVGGCWPLVDAALNGASELDENVCDDEGELPANSQRPGDPHEEEWFSREGLIRYILCCAQDQSKRGGLRDKPSRPSDAYHSCYVLSGLTSAQHDWDMTYVGEDDTILAEPRWRVRPRTGADQVFDEEDRVATIHPAYTIPEQKAYAMKAYFAAKTGF</sequence>
<evidence type="ECO:0000256" key="8">
    <source>
        <dbReference type="SAM" id="MobiDB-lite"/>
    </source>
</evidence>